<evidence type="ECO:0000313" key="3">
    <source>
        <dbReference type="Proteomes" id="UP000054097"/>
    </source>
</evidence>
<keyword evidence="1" id="KW-1133">Transmembrane helix</keyword>
<feature type="transmembrane region" description="Helical" evidence="1">
    <location>
        <begin position="202"/>
        <end position="223"/>
    </location>
</feature>
<feature type="non-terminal residue" evidence="2">
    <location>
        <position position="237"/>
    </location>
</feature>
<dbReference type="HOGENOM" id="CLU_1173111_0_0_1"/>
<gene>
    <name evidence="2" type="ORF">M408DRAFT_193851</name>
</gene>
<keyword evidence="1" id="KW-0472">Membrane</keyword>
<dbReference type="AlphaFoldDB" id="A0A0C2WPY1"/>
<keyword evidence="3" id="KW-1185">Reference proteome</keyword>
<evidence type="ECO:0000256" key="1">
    <source>
        <dbReference type="SAM" id="Phobius"/>
    </source>
</evidence>
<sequence>MIPRSTSILAHGTLRPFSTRTMETWLPLWATIMAGTLVLPSPLPTTRPSALNITTQTTSRTCSTVTSRVSTSPVSTWASITIIAERAPRASRVVSLLARRYPFHSVQIPLPFTVAFSPFLWISPFPLQPPLVTTHLIPYPAVFRTNTPQRTNNVTRHPLLHTSAPRPANIFPGNITRSLCPISPLSLPRLVNEDLLSHPQTLHFLLLVFGFTMSLHCLFLLIVHEAKEEKIVMKFLP</sequence>
<name>A0A0C2WPY1_SERVB</name>
<reference evidence="3" key="2">
    <citation type="submission" date="2015-01" db="EMBL/GenBank/DDBJ databases">
        <title>Evolutionary Origins and Diversification of the Mycorrhizal Mutualists.</title>
        <authorList>
            <consortium name="DOE Joint Genome Institute"/>
            <consortium name="Mycorrhizal Genomics Consortium"/>
            <person name="Kohler A."/>
            <person name="Kuo A."/>
            <person name="Nagy L.G."/>
            <person name="Floudas D."/>
            <person name="Copeland A."/>
            <person name="Barry K.W."/>
            <person name="Cichocki N."/>
            <person name="Veneault-Fourrey C."/>
            <person name="LaButti K."/>
            <person name="Lindquist E.A."/>
            <person name="Lipzen A."/>
            <person name="Lundell T."/>
            <person name="Morin E."/>
            <person name="Murat C."/>
            <person name="Riley R."/>
            <person name="Ohm R."/>
            <person name="Sun H."/>
            <person name="Tunlid A."/>
            <person name="Henrissat B."/>
            <person name="Grigoriev I.V."/>
            <person name="Hibbett D.S."/>
            <person name="Martin F."/>
        </authorList>
    </citation>
    <scope>NUCLEOTIDE SEQUENCE [LARGE SCALE GENOMIC DNA]</scope>
    <source>
        <strain evidence="3">MAFF 305830</strain>
    </source>
</reference>
<dbReference type="Proteomes" id="UP000054097">
    <property type="component" value="Unassembled WGS sequence"/>
</dbReference>
<reference evidence="2 3" key="1">
    <citation type="submission" date="2014-04" db="EMBL/GenBank/DDBJ databases">
        <authorList>
            <consortium name="DOE Joint Genome Institute"/>
            <person name="Kuo A."/>
            <person name="Zuccaro A."/>
            <person name="Kohler A."/>
            <person name="Nagy L.G."/>
            <person name="Floudas D."/>
            <person name="Copeland A."/>
            <person name="Barry K.W."/>
            <person name="Cichocki N."/>
            <person name="Veneault-Fourrey C."/>
            <person name="LaButti K."/>
            <person name="Lindquist E.A."/>
            <person name="Lipzen A."/>
            <person name="Lundell T."/>
            <person name="Morin E."/>
            <person name="Murat C."/>
            <person name="Sun H."/>
            <person name="Tunlid A."/>
            <person name="Henrissat B."/>
            <person name="Grigoriev I.V."/>
            <person name="Hibbett D.S."/>
            <person name="Martin F."/>
            <person name="Nordberg H.P."/>
            <person name="Cantor M.N."/>
            <person name="Hua S.X."/>
        </authorList>
    </citation>
    <scope>NUCLEOTIDE SEQUENCE [LARGE SCALE GENOMIC DNA]</scope>
    <source>
        <strain evidence="2 3">MAFF 305830</strain>
    </source>
</reference>
<dbReference type="EMBL" id="KN824576">
    <property type="protein sequence ID" value="KIM19682.1"/>
    <property type="molecule type" value="Genomic_DNA"/>
</dbReference>
<accession>A0A0C2WPY1</accession>
<proteinExistence type="predicted"/>
<organism evidence="2 3">
    <name type="scientific">Serendipita vermifera MAFF 305830</name>
    <dbReference type="NCBI Taxonomy" id="933852"/>
    <lineage>
        <taxon>Eukaryota</taxon>
        <taxon>Fungi</taxon>
        <taxon>Dikarya</taxon>
        <taxon>Basidiomycota</taxon>
        <taxon>Agaricomycotina</taxon>
        <taxon>Agaricomycetes</taxon>
        <taxon>Sebacinales</taxon>
        <taxon>Serendipitaceae</taxon>
        <taxon>Serendipita</taxon>
    </lineage>
</organism>
<keyword evidence="1" id="KW-0812">Transmembrane</keyword>
<protein>
    <submittedName>
        <fullName evidence="2">Uncharacterized protein</fullName>
    </submittedName>
</protein>
<evidence type="ECO:0000313" key="2">
    <source>
        <dbReference type="EMBL" id="KIM19682.1"/>
    </source>
</evidence>